<keyword evidence="3" id="KW-1185">Reference proteome</keyword>
<organism evidence="2 3">
    <name type="scientific">Nocardioides mesophilus</name>
    <dbReference type="NCBI Taxonomy" id="433659"/>
    <lineage>
        <taxon>Bacteria</taxon>
        <taxon>Bacillati</taxon>
        <taxon>Actinomycetota</taxon>
        <taxon>Actinomycetes</taxon>
        <taxon>Propionibacteriales</taxon>
        <taxon>Nocardioidaceae</taxon>
        <taxon>Nocardioides</taxon>
    </lineage>
</organism>
<evidence type="ECO:0000313" key="3">
    <source>
        <dbReference type="Proteomes" id="UP000515947"/>
    </source>
</evidence>
<dbReference type="EMBL" id="CP060713">
    <property type="protein sequence ID" value="QNN53567.1"/>
    <property type="molecule type" value="Genomic_DNA"/>
</dbReference>
<dbReference type="Proteomes" id="UP000515947">
    <property type="component" value="Chromosome"/>
</dbReference>
<evidence type="ECO:0000256" key="1">
    <source>
        <dbReference type="SAM" id="MobiDB-lite"/>
    </source>
</evidence>
<dbReference type="KEGG" id="nmes:H9L09_03830"/>
<protein>
    <submittedName>
        <fullName evidence="2">Uncharacterized protein</fullName>
    </submittedName>
</protein>
<feature type="region of interest" description="Disordered" evidence="1">
    <location>
        <begin position="1"/>
        <end position="22"/>
    </location>
</feature>
<proteinExistence type="predicted"/>
<reference evidence="2 3" key="1">
    <citation type="submission" date="2020-08" db="EMBL/GenBank/DDBJ databases">
        <title>Genome sequence of Nocardioides mesophilus KACC 16243T.</title>
        <authorList>
            <person name="Hyun D.-W."/>
            <person name="Bae J.-W."/>
        </authorList>
    </citation>
    <scope>NUCLEOTIDE SEQUENCE [LARGE SCALE GENOMIC DNA]</scope>
    <source>
        <strain evidence="2 3">KACC 16243</strain>
    </source>
</reference>
<feature type="compositionally biased region" description="Acidic residues" evidence="1">
    <location>
        <begin position="1"/>
        <end position="11"/>
    </location>
</feature>
<dbReference type="RefSeq" id="WP_187579409.1">
    <property type="nucleotide sequence ID" value="NZ_CP060713.1"/>
</dbReference>
<evidence type="ECO:0000313" key="2">
    <source>
        <dbReference type="EMBL" id="QNN53567.1"/>
    </source>
</evidence>
<sequence length="173" mass="18959">MPDEAWEEDGSPDPSNQEYGDWHEVSGPELELLIAWETRELRRLDGVSASPEAFEKNASEVVSDPDDTDWDATELSEYLDFGIVSCVAALNFLGVPTTSSCRGHYGSRVGRDVPYVRFVGDEIDEATWDLIRTRAQEIGCQLAGCGNGLIEIIGSSCAELLAFARSVREAQPS</sequence>
<accession>A0A7G9RD92</accession>
<gene>
    <name evidence="2" type="ORF">H9L09_03830</name>
</gene>
<dbReference type="AlphaFoldDB" id="A0A7G9RD92"/>
<name>A0A7G9RD92_9ACTN</name>